<keyword evidence="6" id="KW-1185">Reference proteome</keyword>
<dbReference type="InterPro" id="IPR036390">
    <property type="entry name" value="WH_DNA-bd_sf"/>
</dbReference>
<dbReference type="SMART" id="SM00418">
    <property type="entry name" value="HTH_ARSR"/>
    <property type="match status" value="1"/>
</dbReference>
<dbReference type="InterPro" id="IPR011991">
    <property type="entry name" value="ArsR-like_HTH"/>
</dbReference>
<dbReference type="RefSeq" id="WP_123302583.1">
    <property type="nucleotide sequence ID" value="NZ_RKHK01000001.1"/>
</dbReference>
<dbReference type="InterPro" id="IPR036388">
    <property type="entry name" value="WH-like_DNA-bd_sf"/>
</dbReference>
<name>A0A3N2BA20_9MICO</name>
<dbReference type="PROSITE" id="PS50987">
    <property type="entry name" value="HTH_ARSR_2"/>
    <property type="match status" value="1"/>
</dbReference>
<reference evidence="5 6" key="1">
    <citation type="submission" date="2018-11" db="EMBL/GenBank/DDBJ databases">
        <title>Sequencing the genomes of 1000 actinobacteria strains.</title>
        <authorList>
            <person name="Klenk H.-P."/>
        </authorList>
    </citation>
    <scope>NUCLEOTIDE SEQUENCE [LARGE SCALE GENOMIC DNA]</scope>
    <source>
        <strain evidence="5 6">DSM 11294</strain>
    </source>
</reference>
<dbReference type="NCBIfam" id="NF033788">
    <property type="entry name" value="HTH_metalloreg"/>
    <property type="match status" value="1"/>
</dbReference>
<dbReference type="Pfam" id="PF01022">
    <property type="entry name" value="HTH_5"/>
    <property type="match status" value="1"/>
</dbReference>
<dbReference type="PRINTS" id="PR00778">
    <property type="entry name" value="HTHARSR"/>
</dbReference>
<sequence length="105" mass="11149">MHEDNGLAEAAQLFKVLGNVSRLQLLRLIGESPQTVSGLVAATGMSQPLVSQHLRTLRQAGLAAAARDGKAVRYSLADDHVAHVVSDALEHVNETIGPHTSPDLH</sequence>
<dbReference type="EMBL" id="RKHK01000001">
    <property type="protein sequence ID" value="ROR71934.1"/>
    <property type="molecule type" value="Genomic_DNA"/>
</dbReference>
<dbReference type="OrthoDB" id="3232131at2"/>
<keyword evidence="2" id="KW-0238">DNA-binding</keyword>
<dbReference type="CDD" id="cd00090">
    <property type="entry name" value="HTH_ARSR"/>
    <property type="match status" value="1"/>
</dbReference>
<dbReference type="InterPro" id="IPR051011">
    <property type="entry name" value="Metal_resp_trans_reg"/>
</dbReference>
<evidence type="ECO:0000256" key="3">
    <source>
        <dbReference type="ARBA" id="ARBA00023163"/>
    </source>
</evidence>
<gene>
    <name evidence="5" type="ORF">EDD31_0273</name>
</gene>
<keyword evidence="1" id="KW-0805">Transcription regulation</keyword>
<dbReference type="PANTHER" id="PTHR43132:SF6">
    <property type="entry name" value="HTH-TYPE TRANSCRIPTIONAL REPRESSOR CZRA"/>
    <property type="match status" value="1"/>
</dbReference>
<dbReference type="AlphaFoldDB" id="A0A3N2BA20"/>
<feature type="domain" description="HTH arsR-type" evidence="4">
    <location>
        <begin position="2"/>
        <end position="96"/>
    </location>
</feature>
<evidence type="ECO:0000256" key="2">
    <source>
        <dbReference type="ARBA" id="ARBA00023125"/>
    </source>
</evidence>
<dbReference type="PANTHER" id="PTHR43132">
    <property type="entry name" value="ARSENICAL RESISTANCE OPERON REPRESSOR ARSR-RELATED"/>
    <property type="match status" value="1"/>
</dbReference>
<comment type="caution">
    <text evidence="5">The sequence shown here is derived from an EMBL/GenBank/DDBJ whole genome shotgun (WGS) entry which is preliminary data.</text>
</comment>
<accession>A0A3N2BA20</accession>
<keyword evidence="3" id="KW-0804">Transcription</keyword>
<evidence type="ECO:0000256" key="1">
    <source>
        <dbReference type="ARBA" id="ARBA00023015"/>
    </source>
</evidence>
<organism evidence="5 6">
    <name type="scientific">Bogoriella caseilytica</name>
    <dbReference type="NCBI Taxonomy" id="56055"/>
    <lineage>
        <taxon>Bacteria</taxon>
        <taxon>Bacillati</taxon>
        <taxon>Actinomycetota</taxon>
        <taxon>Actinomycetes</taxon>
        <taxon>Micrococcales</taxon>
        <taxon>Bogoriellaceae</taxon>
        <taxon>Bogoriella</taxon>
    </lineage>
</organism>
<evidence type="ECO:0000313" key="5">
    <source>
        <dbReference type="EMBL" id="ROR71934.1"/>
    </source>
</evidence>
<evidence type="ECO:0000259" key="4">
    <source>
        <dbReference type="PROSITE" id="PS50987"/>
    </source>
</evidence>
<dbReference type="SUPFAM" id="SSF46785">
    <property type="entry name" value="Winged helix' DNA-binding domain"/>
    <property type="match status" value="1"/>
</dbReference>
<evidence type="ECO:0000313" key="6">
    <source>
        <dbReference type="Proteomes" id="UP000280668"/>
    </source>
</evidence>
<proteinExistence type="predicted"/>
<protein>
    <submittedName>
        <fullName evidence="5">ArsR family transcriptional regulator</fullName>
    </submittedName>
</protein>
<dbReference type="GO" id="GO:0003677">
    <property type="term" value="F:DNA binding"/>
    <property type="evidence" value="ECO:0007669"/>
    <property type="project" value="UniProtKB-KW"/>
</dbReference>
<dbReference type="Proteomes" id="UP000280668">
    <property type="component" value="Unassembled WGS sequence"/>
</dbReference>
<dbReference type="GO" id="GO:0003700">
    <property type="term" value="F:DNA-binding transcription factor activity"/>
    <property type="evidence" value="ECO:0007669"/>
    <property type="project" value="InterPro"/>
</dbReference>
<dbReference type="Gene3D" id="1.10.10.10">
    <property type="entry name" value="Winged helix-like DNA-binding domain superfamily/Winged helix DNA-binding domain"/>
    <property type="match status" value="1"/>
</dbReference>
<dbReference type="InterPro" id="IPR001845">
    <property type="entry name" value="HTH_ArsR_DNA-bd_dom"/>
</dbReference>